<organism evidence="1 2">
    <name type="scientific">Ameca splendens</name>
    <dbReference type="NCBI Taxonomy" id="208324"/>
    <lineage>
        <taxon>Eukaryota</taxon>
        <taxon>Metazoa</taxon>
        <taxon>Chordata</taxon>
        <taxon>Craniata</taxon>
        <taxon>Vertebrata</taxon>
        <taxon>Euteleostomi</taxon>
        <taxon>Actinopterygii</taxon>
        <taxon>Neopterygii</taxon>
        <taxon>Teleostei</taxon>
        <taxon>Neoteleostei</taxon>
        <taxon>Acanthomorphata</taxon>
        <taxon>Ovalentaria</taxon>
        <taxon>Atherinomorphae</taxon>
        <taxon>Cyprinodontiformes</taxon>
        <taxon>Goodeidae</taxon>
        <taxon>Ameca</taxon>
    </lineage>
</organism>
<gene>
    <name evidence="1" type="ORF">AMECASPLE_025108</name>
</gene>
<sequence length="99" mass="10918">MPEGGREVMLYVRLPGKAAAFPSTSPFLLFGYVDCRPFIVLTTLTNVYIQVTNSHSHTYTLSAQTHLFVHICSPTTHTDTRTLDQGHAGTGYFNVACLL</sequence>
<name>A0ABV0ZPG5_9TELE</name>
<protein>
    <submittedName>
        <fullName evidence="1">Uncharacterized protein</fullName>
    </submittedName>
</protein>
<accession>A0ABV0ZPG5</accession>
<reference evidence="1 2" key="1">
    <citation type="submission" date="2021-06" db="EMBL/GenBank/DDBJ databases">
        <authorList>
            <person name="Palmer J.M."/>
        </authorList>
    </citation>
    <scope>NUCLEOTIDE SEQUENCE [LARGE SCALE GENOMIC DNA]</scope>
    <source>
        <strain evidence="1 2">AS_MEX2019</strain>
        <tissue evidence="1">Muscle</tissue>
    </source>
</reference>
<keyword evidence="2" id="KW-1185">Reference proteome</keyword>
<evidence type="ECO:0000313" key="2">
    <source>
        <dbReference type="Proteomes" id="UP001469553"/>
    </source>
</evidence>
<evidence type="ECO:0000313" key="1">
    <source>
        <dbReference type="EMBL" id="MEQ2308142.1"/>
    </source>
</evidence>
<dbReference type="EMBL" id="JAHRIP010068277">
    <property type="protein sequence ID" value="MEQ2308142.1"/>
    <property type="molecule type" value="Genomic_DNA"/>
</dbReference>
<comment type="caution">
    <text evidence="1">The sequence shown here is derived from an EMBL/GenBank/DDBJ whole genome shotgun (WGS) entry which is preliminary data.</text>
</comment>
<proteinExistence type="predicted"/>
<dbReference type="Proteomes" id="UP001469553">
    <property type="component" value="Unassembled WGS sequence"/>
</dbReference>